<name>A0A382F9S3_9ZZZZ</name>
<feature type="non-terminal residue" evidence="1">
    <location>
        <position position="1"/>
    </location>
</feature>
<accession>A0A382F9S3</accession>
<protein>
    <submittedName>
        <fullName evidence="1">Uncharacterized protein</fullName>
    </submittedName>
</protein>
<gene>
    <name evidence="1" type="ORF">METZ01_LOCUS212670</name>
</gene>
<dbReference type="AlphaFoldDB" id="A0A382F9S3"/>
<dbReference type="EMBL" id="UINC01048811">
    <property type="protein sequence ID" value="SVB59816.1"/>
    <property type="molecule type" value="Genomic_DNA"/>
</dbReference>
<reference evidence="1" key="1">
    <citation type="submission" date="2018-05" db="EMBL/GenBank/DDBJ databases">
        <authorList>
            <person name="Lanie J.A."/>
            <person name="Ng W.-L."/>
            <person name="Kazmierczak K.M."/>
            <person name="Andrzejewski T.M."/>
            <person name="Davidsen T.M."/>
            <person name="Wayne K.J."/>
            <person name="Tettelin H."/>
            <person name="Glass J.I."/>
            <person name="Rusch D."/>
            <person name="Podicherti R."/>
            <person name="Tsui H.-C.T."/>
            <person name="Winkler M.E."/>
        </authorList>
    </citation>
    <scope>NUCLEOTIDE SEQUENCE</scope>
</reference>
<sequence length="75" mass="8182">VEVSNDEIIVQQSAYRKRNSPDAPVTVENDKPTTCTDGVGTGACEVRSVIWHHISFIIAPGSPRATLHHKSMGRI</sequence>
<proteinExistence type="predicted"/>
<evidence type="ECO:0000313" key="1">
    <source>
        <dbReference type="EMBL" id="SVB59816.1"/>
    </source>
</evidence>
<organism evidence="1">
    <name type="scientific">marine metagenome</name>
    <dbReference type="NCBI Taxonomy" id="408172"/>
    <lineage>
        <taxon>unclassified sequences</taxon>
        <taxon>metagenomes</taxon>
        <taxon>ecological metagenomes</taxon>
    </lineage>
</organism>